<dbReference type="Pfam" id="PF00072">
    <property type="entry name" value="Response_reg"/>
    <property type="match status" value="1"/>
</dbReference>
<feature type="domain" description="Response regulatory" evidence="2">
    <location>
        <begin position="7"/>
        <end position="124"/>
    </location>
</feature>
<dbReference type="SUPFAM" id="SSF52172">
    <property type="entry name" value="CheY-like"/>
    <property type="match status" value="1"/>
</dbReference>
<accession>A0A1M5Y964</accession>
<dbReference type="EMBL" id="QOVN01000002">
    <property type="protein sequence ID" value="RXG30543.1"/>
    <property type="molecule type" value="Genomic_DNA"/>
</dbReference>
<keyword evidence="1" id="KW-0597">Phosphoprotein</keyword>
<sequence length="198" mass="22571">MITEELKILMVEDNPADVTLMRREIFKVAENAEVIVCNNLTDFRLNLVNNPPDLIISDYNLPTCSGLEILEVAQKLTPSVTFLFITGTINDEELAADTILSGASGYMLKKNISKLHIRLEPYLNAISKNGPMMHPVRKKIVESKKLVRDIEVFLENFSRENMSHREGMLKIQEDLKRLKSGYDFKTLKDPNSNFTPED</sequence>
<organism evidence="4 5">
    <name type="scientific">Leeuwenhoekiella palythoae</name>
    <dbReference type="NCBI Taxonomy" id="573501"/>
    <lineage>
        <taxon>Bacteria</taxon>
        <taxon>Pseudomonadati</taxon>
        <taxon>Bacteroidota</taxon>
        <taxon>Flavobacteriia</taxon>
        <taxon>Flavobacteriales</taxon>
        <taxon>Flavobacteriaceae</taxon>
        <taxon>Leeuwenhoekiella</taxon>
    </lineage>
</organism>
<dbReference type="AlphaFoldDB" id="A0A1M5Y964"/>
<reference evidence="3 6" key="3">
    <citation type="submission" date="2018-07" db="EMBL/GenBank/DDBJ databases">
        <title>Leeuwenhoekiella genomics.</title>
        <authorList>
            <person name="Tahon G."/>
            <person name="Willems A."/>
        </authorList>
    </citation>
    <scope>NUCLEOTIDE SEQUENCE [LARGE SCALE GENOMIC DNA]</scope>
    <source>
        <strain evidence="3 6">LMG 24856</strain>
    </source>
</reference>
<dbReference type="InterPro" id="IPR001789">
    <property type="entry name" value="Sig_transdc_resp-reg_receiver"/>
</dbReference>
<dbReference type="CDD" id="cd00156">
    <property type="entry name" value="REC"/>
    <property type="match status" value="1"/>
</dbReference>
<evidence type="ECO:0000313" key="5">
    <source>
        <dbReference type="Proteomes" id="UP000184240"/>
    </source>
</evidence>
<dbReference type="GO" id="GO:0000160">
    <property type="term" value="P:phosphorelay signal transduction system"/>
    <property type="evidence" value="ECO:0007669"/>
    <property type="project" value="InterPro"/>
</dbReference>
<dbReference type="EMBL" id="FQXT01000003">
    <property type="protein sequence ID" value="SHI08053.1"/>
    <property type="molecule type" value="Genomic_DNA"/>
</dbReference>
<dbReference type="Proteomes" id="UP000184240">
    <property type="component" value="Unassembled WGS sequence"/>
</dbReference>
<dbReference type="Gene3D" id="3.40.50.2300">
    <property type="match status" value="1"/>
</dbReference>
<evidence type="ECO:0000313" key="6">
    <source>
        <dbReference type="Proteomes" id="UP000290037"/>
    </source>
</evidence>
<keyword evidence="6" id="KW-1185">Reference proteome</keyword>
<gene>
    <name evidence="3" type="ORF">DSM01_1293</name>
    <name evidence="4" type="ORF">SAMN04487999_2000</name>
</gene>
<evidence type="ECO:0000313" key="4">
    <source>
        <dbReference type="EMBL" id="SHI08053.1"/>
    </source>
</evidence>
<name>A0A1M5Y964_9FLAO</name>
<dbReference type="InterPro" id="IPR011006">
    <property type="entry name" value="CheY-like_superfamily"/>
</dbReference>
<dbReference type="OrthoDB" id="794741at2"/>
<evidence type="ECO:0000313" key="3">
    <source>
        <dbReference type="EMBL" id="RXG30543.1"/>
    </source>
</evidence>
<evidence type="ECO:0000259" key="2">
    <source>
        <dbReference type="PROSITE" id="PS50110"/>
    </source>
</evidence>
<feature type="modified residue" description="4-aspartylphosphate" evidence="1">
    <location>
        <position position="58"/>
    </location>
</feature>
<dbReference type="Proteomes" id="UP000290037">
    <property type="component" value="Unassembled WGS sequence"/>
</dbReference>
<reference evidence="4" key="2">
    <citation type="submission" date="2016-11" db="EMBL/GenBank/DDBJ databases">
        <authorList>
            <person name="Jaros S."/>
            <person name="Januszkiewicz K."/>
            <person name="Wedrychowicz H."/>
        </authorList>
    </citation>
    <scope>NUCLEOTIDE SEQUENCE [LARGE SCALE GENOMIC DNA]</scope>
    <source>
        <strain evidence="4">DSM 19859</strain>
    </source>
</reference>
<dbReference type="RefSeq" id="WP_072982662.1">
    <property type="nucleotide sequence ID" value="NZ_CP084318.1"/>
</dbReference>
<protein>
    <submittedName>
        <fullName evidence="4">CheY chemotaxis protein or a CheY-like REC (Receiver) domain</fullName>
    </submittedName>
    <submittedName>
        <fullName evidence="3">CheY-like chemotaxis protein</fullName>
    </submittedName>
</protein>
<dbReference type="SMART" id="SM00448">
    <property type="entry name" value="REC"/>
    <property type="match status" value="1"/>
</dbReference>
<proteinExistence type="predicted"/>
<reference evidence="5" key="1">
    <citation type="submission" date="2016-11" db="EMBL/GenBank/DDBJ databases">
        <authorList>
            <person name="Varghese N."/>
            <person name="Submissions S."/>
        </authorList>
    </citation>
    <scope>NUCLEOTIDE SEQUENCE [LARGE SCALE GENOMIC DNA]</scope>
    <source>
        <strain evidence="5">DSM 19859</strain>
    </source>
</reference>
<dbReference type="PROSITE" id="PS50110">
    <property type="entry name" value="RESPONSE_REGULATORY"/>
    <property type="match status" value="1"/>
</dbReference>
<evidence type="ECO:0000256" key="1">
    <source>
        <dbReference type="PROSITE-ProRule" id="PRU00169"/>
    </source>
</evidence>
<dbReference type="STRING" id="573501.SAMN04487999_2000"/>